<feature type="compositionally biased region" description="Low complexity" evidence="1">
    <location>
        <begin position="78"/>
        <end position="114"/>
    </location>
</feature>
<evidence type="ECO:0000256" key="1">
    <source>
        <dbReference type="SAM" id="MobiDB-lite"/>
    </source>
</evidence>
<evidence type="ECO:0000313" key="3">
    <source>
        <dbReference type="Proteomes" id="UP000078512"/>
    </source>
</evidence>
<keyword evidence="3" id="KW-1185">Reference proteome</keyword>
<proteinExistence type="predicted"/>
<feature type="region of interest" description="Disordered" evidence="1">
    <location>
        <begin position="78"/>
        <end position="119"/>
    </location>
</feature>
<organism evidence="2 3">
    <name type="scientific">Linnemannia elongata AG-77</name>
    <dbReference type="NCBI Taxonomy" id="1314771"/>
    <lineage>
        <taxon>Eukaryota</taxon>
        <taxon>Fungi</taxon>
        <taxon>Fungi incertae sedis</taxon>
        <taxon>Mucoromycota</taxon>
        <taxon>Mortierellomycotina</taxon>
        <taxon>Mortierellomycetes</taxon>
        <taxon>Mortierellales</taxon>
        <taxon>Mortierellaceae</taxon>
        <taxon>Linnemannia</taxon>
    </lineage>
</organism>
<evidence type="ECO:0000313" key="2">
    <source>
        <dbReference type="EMBL" id="OAQ22783.1"/>
    </source>
</evidence>
<accession>A0A197JCN6</accession>
<dbReference type="Proteomes" id="UP000078512">
    <property type="component" value="Unassembled WGS sequence"/>
</dbReference>
<protein>
    <submittedName>
        <fullName evidence="2">Uncharacterized protein</fullName>
    </submittedName>
</protein>
<dbReference type="OrthoDB" id="2433488at2759"/>
<dbReference type="EMBL" id="KV442142">
    <property type="protein sequence ID" value="OAQ22783.1"/>
    <property type="molecule type" value="Genomic_DNA"/>
</dbReference>
<gene>
    <name evidence="2" type="ORF">K457DRAFT_143193</name>
</gene>
<name>A0A197JCN6_9FUNG</name>
<reference evidence="2 3" key="1">
    <citation type="submission" date="2016-05" db="EMBL/GenBank/DDBJ databases">
        <title>Genome sequencing reveals origins of a unique bacterial endosymbiosis in the earliest lineages of terrestrial Fungi.</title>
        <authorList>
            <consortium name="DOE Joint Genome Institute"/>
            <person name="Uehling J."/>
            <person name="Gryganskyi A."/>
            <person name="Hameed K."/>
            <person name="Tschaplinski T."/>
            <person name="Misztal P."/>
            <person name="Wu S."/>
            <person name="Desiro A."/>
            <person name="Vande Pol N."/>
            <person name="Du Z.-Y."/>
            <person name="Zienkiewicz A."/>
            <person name="Zienkiewicz K."/>
            <person name="Morin E."/>
            <person name="Tisserant E."/>
            <person name="Splivallo R."/>
            <person name="Hainaut M."/>
            <person name="Henrissat B."/>
            <person name="Ohm R."/>
            <person name="Kuo A."/>
            <person name="Yan J."/>
            <person name="Lipzen A."/>
            <person name="Nolan M."/>
            <person name="Labutti K."/>
            <person name="Barry K."/>
            <person name="Goldstein A."/>
            <person name="Labbe J."/>
            <person name="Schadt C."/>
            <person name="Tuskan G."/>
            <person name="Grigoriev I."/>
            <person name="Martin F."/>
            <person name="Vilgalys R."/>
            <person name="Bonito G."/>
        </authorList>
    </citation>
    <scope>NUCLEOTIDE SEQUENCE [LARGE SCALE GENOMIC DNA]</scope>
    <source>
        <strain evidence="2 3">AG-77</strain>
    </source>
</reference>
<sequence>MRWIYIFVLCRYEPKRLAHYPNDIIDIIVAGPVYAPTTAPVSLSAVTLATNNNKNSIIPPQSHSTDSMDRWVPALSLQSSSSGVNSRPSNAMSRSSGAMSPSSAFPPSRSTSSSLTTTNHNSYQTMSIARPMAALTSIASDITHIQHQLEHSTNQQSFHHQQLLERLVQLLQEQAEAKERDERVLAELAAAKERDEMHRMQRRTIDRLIVAQQRIEAILVQNYELHEYPIPRLFVILPDSYEKWDPRNFLAERFRLFFLCECGEHGKTNAMELTSTAQPTITAAENYAPIAVKNTIHLAKHEGYELSRPTEFFDRYGPYVLGMLRVLKHCLAVATVVAPAVALAENSVKDAMDGVKSIAESTIKAVDMSIDFLEQKLEGDTVTDGVSESDTDAQDEEDRLNGLTALEGADLRRLDSFLRNKDADKILGNLYRITTNTGHVKWVCLDHYRQVYRKTAMTSFLQCVETYGGVHDPQRGKVTVSLRSSTAAKDFFSRLAQYASAVTTLKVTLDWSFGASDLAMLVDKIAYSNIRDLDVCFRTQSVLKHISLVMRPGSGR</sequence>
<dbReference type="AlphaFoldDB" id="A0A197JCN6"/>